<evidence type="ECO:0000313" key="2">
    <source>
        <dbReference type="Proteomes" id="UP000499080"/>
    </source>
</evidence>
<dbReference type="EMBL" id="BGPR01014885">
    <property type="protein sequence ID" value="GBN67132.1"/>
    <property type="molecule type" value="Genomic_DNA"/>
</dbReference>
<evidence type="ECO:0000313" key="1">
    <source>
        <dbReference type="EMBL" id="GBN67132.1"/>
    </source>
</evidence>
<keyword evidence="2" id="KW-1185">Reference proteome</keyword>
<comment type="caution">
    <text evidence="1">The sequence shown here is derived from an EMBL/GenBank/DDBJ whole genome shotgun (WGS) entry which is preliminary data.</text>
</comment>
<proteinExistence type="predicted"/>
<accession>A0A4Y2QUS5</accession>
<protein>
    <submittedName>
        <fullName evidence="1">Uncharacterized protein</fullName>
    </submittedName>
</protein>
<dbReference type="AlphaFoldDB" id="A0A4Y2QUS5"/>
<dbReference type="Proteomes" id="UP000499080">
    <property type="component" value="Unassembled WGS sequence"/>
</dbReference>
<organism evidence="1 2">
    <name type="scientific">Araneus ventricosus</name>
    <name type="common">Orbweaver spider</name>
    <name type="synonym">Epeira ventricosa</name>
    <dbReference type="NCBI Taxonomy" id="182803"/>
    <lineage>
        <taxon>Eukaryota</taxon>
        <taxon>Metazoa</taxon>
        <taxon>Ecdysozoa</taxon>
        <taxon>Arthropoda</taxon>
        <taxon>Chelicerata</taxon>
        <taxon>Arachnida</taxon>
        <taxon>Araneae</taxon>
        <taxon>Araneomorphae</taxon>
        <taxon>Entelegynae</taxon>
        <taxon>Araneoidea</taxon>
        <taxon>Araneidae</taxon>
        <taxon>Araneus</taxon>
    </lineage>
</organism>
<name>A0A4Y2QUS5_ARAVE</name>
<reference evidence="1 2" key="1">
    <citation type="journal article" date="2019" name="Sci. Rep.">
        <title>Orb-weaving spider Araneus ventricosus genome elucidates the spidroin gene catalogue.</title>
        <authorList>
            <person name="Kono N."/>
            <person name="Nakamura H."/>
            <person name="Ohtoshi R."/>
            <person name="Moran D.A.P."/>
            <person name="Shinohara A."/>
            <person name="Yoshida Y."/>
            <person name="Fujiwara M."/>
            <person name="Mori M."/>
            <person name="Tomita M."/>
            <person name="Arakawa K."/>
        </authorList>
    </citation>
    <scope>NUCLEOTIDE SEQUENCE [LARGE SCALE GENOMIC DNA]</scope>
</reference>
<sequence>MRIKDGESVVDYIKDVERKGRRVGMDLNERKRTIEVHLPEDMEKMKFELWKVNQFDEQTLEYLEAAEKKIIEEKKLIKEIKDSIEKMSKMAEGETRKMIRESGTSWRKERTRQEKLKPAYRNIDQVTFERISKLLPRSIPYVRWLHTSVHTHN</sequence>
<gene>
    <name evidence="1" type="ORF">AVEN_180201_1</name>
</gene>